<dbReference type="InterPro" id="IPR010438">
    <property type="entry name" value="Lambda_Bor"/>
</dbReference>
<organism evidence="1 2">
    <name type="scientific">Leptospira kirschneri str. H1</name>
    <dbReference type="NCBI Taxonomy" id="1049966"/>
    <lineage>
        <taxon>Bacteria</taxon>
        <taxon>Pseudomonadati</taxon>
        <taxon>Spirochaetota</taxon>
        <taxon>Spirochaetia</taxon>
        <taxon>Leptospirales</taxon>
        <taxon>Leptospiraceae</taxon>
        <taxon>Leptospira</taxon>
    </lineage>
</organism>
<comment type="caution">
    <text evidence="1">The sequence shown here is derived from an EMBL/GenBank/DDBJ whole genome shotgun (WGS) entry which is preliminary data.</text>
</comment>
<dbReference type="PROSITE" id="PS51257">
    <property type="entry name" value="PROKAR_LIPOPROTEIN"/>
    <property type="match status" value="1"/>
</dbReference>
<proteinExistence type="predicted"/>
<dbReference type="EMBL" id="AHMY02000022">
    <property type="protein sequence ID" value="EKO16764.1"/>
    <property type="molecule type" value="Genomic_DNA"/>
</dbReference>
<dbReference type="RefSeq" id="WP_004764725.1">
    <property type="nucleotide sequence ID" value="NZ_AHMY02000022.1"/>
</dbReference>
<keyword evidence="1" id="KW-0449">Lipoprotein</keyword>
<accession>A0A0E2BHK7</accession>
<gene>
    <name evidence="1" type="ORF">LEP1GSC081_2684</name>
</gene>
<dbReference type="AlphaFoldDB" id="A0A0E2BHK7"/>
<dbReference type="Pfam" id="PF06291">
    <property type="entry name" value="Lambda_Bor"/>
    <property type="match status" value="1"/>
</dbReference>
<name>A0A0E2BHK7_9LEPT</name>
<protein>
    <submittedName>
        <fullName evidence="1">Putative lipoprotein</fullName>
    </submittedName>
</protein>
<sequence>MSKQHPITKISITFLILSLLTACQNVQVSFAQKPPKSCEPPILRRQCKNDLEERARLNAQPPKVHVVSQSFYFWGMVPKKHHVNVSDYCPNEIKEIRQYSTFLDSLYEQLTFGIYTPRTLNLTCYN</sequence>
<reference evidence="1 2" key="1">
    <citation type="submission" date="2012-10" db="EMBL/GenBank/DDBJ databases">
        <authorList>
            <person name="Harkins D.M."/>
            <person name="Durkin A.S."/>
            <person name="Brinkac L.M."/>
            <person name="Selengut J.D."/>
            <person name="Sanka R."/>
            <person name="DePew J."/>
            <person name="Purushe J."/>
            <person name="Peacock S.J."/>
            <person name="Thaipadungpanit J."/>
            <person name="Wuthiekanun V.W."/>
            <person name="Day N.P."/>
            <person name="Vinetz J.M."/>
            <person name="Sutton G.G."/>
            <person name="Nelson W.C."/>
            <person name="Fouts D.E."/>
        </authorList>
    </citation>
    <scope>NUCLEOTIDE SEQUENCE [LARGE SCALE GENOMIC DNA]</scope>
    <source>
        <strain evidence="1 2">H1</strain>
    </source>
</reference>
<evidence type="ECO:0000313" key="2">
    <source>
        <dbReference type="Proteomes" id="UP000006253"/>
    </source>
</evidence>
<evidence type="ECO:0000313" key="1">
    <source>
        <dbReference type="EMBL" id="EKO16764.1"/>
    </source>
</evidence>
<dbReference type="Proteomes" id="UP000006253">
    <property type="component" value="Unassembled WGS sequence"/>
</dbReference>